<evidence type="ECO:0000259" key="1">
    <source>
        <dbReference type="PROSITE" id="PS50851"/>
    </source>
</evidence>
<keyword evidence="3" id="KW-1185">Reference proteome</keyword>
<dbReference type="STRING" id="1561.NPD11_2906"/>
<name>A0A0A7FY88_9CLOT</name>
<accession>A0A0A7FY88</accession>
<dbReference type="GO" id="GO:0007165">
    <property type="term" value="P:signal transduction"/>
    <property type="evidence" value="ECO:0007669"/>
    <property type="project" value="InterPro"/>
</dbReference>
<dbReference type="GO" id="GO:0006935">
    <property type="term" value="P:chemotaxis"/>
    <property type="evidence" value="ECO:0007669"/>
    <property type="project" value="InterPro"/>
</dbReference>
<dbReference type="Proteomes" id="UP000030635">
    <property type="component" value="Chromosome"/>
</dbReference>
<dbReference type="InterPro" id="IPR002545">
    <property type="entry name" value="CheW-lke_dom"/>
</dbReference>
<dbReference type="eggNOG" id="COG0835">
    <property type="taxonomic scope" value="Bacteria"/>
</dbReference>
<reference evidence="2 3" key="1">
    <citation type="journal article" date="2015" name="Infect. Genet. Evol.">
        <title>Genomic sequences of six botulinum neurotoxin-producing strains representing three clostridial species illustrate the mobility and diversity of botulinum neurotoxin genes.</title>
        <authorList>
            <person name="Smith T.J."/>
            <person name="Hill K.K."/>
            <person name="Xie G."/>
            <person name="Foley B.T."/>
            <person name="Williamson C.H."/>
            <person name="Foster J.T."/>
            <person name="Johnson S.L."/>
            <person name="Chertkov O."/>
            <person name="Teshima H."/>
            <person name="Gibbons H.S."/>
            <person name="Johnsky L.A."/>
            <person name="Karavis M.A."/>
            <person name="Smith L.A."/>
        </authorList>
    </citation>
    <scope>NUCLEOTIDE SEQUENCE [LARGE SCALE GENOMIC DNA]</scope>
    <source>
        <strain evidence="2">Sullivan</strain>
    </source>
</reference>
<gene>
    <name evidence="2" type="ORF">U729_74</name>
</gene>
<dbReference type="AlphaFoldDB" id="A0A0A7FY88"/>
<dbReference type="PANTHER" id="PTHR22617:SF23">
    <property type="entry name" value="CHEMOTAXIS PROTEIN CHEW"/>
    <property type="match status" value="1"/>
</dbReference>
<dbReference type="SUPFAM" id="SSF50341">
    <property type="entry name" value="CheW-like"/>
    <property type="match status" value="1"/>
</dbReference>
<dbReference type="PANTHER" id="PTHR22617">
    <property type="entry name" value="CHEMOTAXIS SENSOR HISTIDINE KINASE-RELATED"/>
    <property type="match status" value="1"/>
</dbReference>
<protein>
    <submittedName>
        <fullName evidence="2">CheW-like domain protein</fullName>
    </submittedName>
</protein>
<dbReference type="Gene3D" id="2.30.30.40">
    <property type="entry name" value="SH3 Domains"/>
    <property type="match status" value="1"/>
</dbReference>
<sequence>MQVVVFSIEKSYFAINTNVVQSINNTMEVTKVPKSSKFIKGLINIRGSIKTLVNINLILDVAENSPKENIMILSLKEEDIAIEVDFVKEVLEIEEKDVEVLDECDKDYMLGVLKRNNNLITVLDMEKLIQNII</sequence>
<dbReference type="OrthoDB" id="9794382at2"/>
<proteinExistence type="predicted"/>
<organism evidence="2 3">
    <name type="scientific">Clostridium baratii str. Sullivan</name>
    <dbReference type="NCBI Taxonomy" id="1415775"/>
    <lineage>
        <taxon>Bacteria</taxon>
        <taxon>Bacillati</taxon>
        <taxon>Bacillota</taxon>
        <taxon>Clostridia</taxon>
        <taxon>Eubacteriales</taxon>
        <taxon>Clostridiaceae</taxon>
        <taxon>Clostridium</taxon>
    </lineage>
</organism>
<dbReference type="GO" id="GO:0005829">
    <property type="term" value="C:cytosol"/>
    <property type="evidence" value="ECO:0007669"/>
    <property type="project" value="TreeGrafter"/>
</dbReference>
<dbReference type="InterPro" id="IPR039315">
    <property type="entry name" value="CheW"/>
</dbReference>
<dbReference type="Gene3D" id="2.40.50.180">
    <property type="entry name" value="CheA-289, Domain 4"/>
    <property type="match status" value="1"/>
</dbReference>
<dbReference type="HOGENOM" id="CLU_048995_3_2_9"/>
<dbReference type="KEGG" id="cbv:U729_74"/>
<evidence type="ECO:0000313" key="3">
    <source>
        <dbReference type="Proteomes" id="UP000030635"/>
    </source>
</evidence>
<dbReference type="Pfam" id="PF01584">
    <property type="entry name" value="CheW"/>
    <property type="match status" value="1"/>
</dbReference>
<dbReference type="InterPro" id="IPR036061">
    <property type="entry name" value="CheW-like_dom_sf"/>
</dbReference>
<feature type="domain" description="CheW-like" evidence="1">
    <location>
        <begin position="1"/>
        <end position="133"/>
    </location>
</feature>
<dbReference type="PROSITE" id="PS50851">
    <property type="entry name" value="CHEW"/>
    <property type="match status" value="1"/>
</dbReference>
<dbReference type="EMBL" id="CP006905">
    <property type="protein sequence ID" value="AIY83870.1"/>
    <property type="molecule type" value="Genomic_DNA"/>
</dbReference>
<dbReference type="RefSeq" id="WP_039310632.1">
    <property type="nucleotide sequence ID" value="NZ_CP006905.1"/>
</dbReference>
<dbReference type="SMART" id="SM00260">
    <property type="entry name" value="CheW"/>
    <property type="match status" value="1"/>
</dbReference>
<evidence type="ECO:0000313" key="2">
    <source>
        <dbReference type="EMBL" id="AIY83870.1"/>
    </source>
</evidence>